<comment type="caution">
    <text evidence="2">The sequence shown here is derived from an EMBL/GenBank/DDBJ whole genome shotgun (WGS) entry which is preliminary data.</text>
</comment>
<dbReference type="RefSeq" id="WP_135997332.1">
    <property type="nucleotide sequence ID" value="NZ_CP071057.1"/>
</dbReference>
<reference evidence="2 3" key="1">
    <citation type="journal article" date="2017" name="Int. J. Syst. Evol. Microbiol.">
        <title>Marinicauda algicola sp. nov., isolated from a marine red alga Rhodosorus marinus.</title>
        <authorList>
            <person name="Jeong S.E."/>
            <person name="Jeon S.H."/>
            <person name="Chun B.H."/>
            <person name="Kim D.W."/>
            <person name="Jeon C.O."/>
        </authorList>
    </citation>
    <scope>NUCLEOTIDE SEQUENCE [LARGE SCALE GENOMIC DNA]</scope>
    <source>
        <strain evidence="2 3">JCM 31718</strain>
    </source>
</reference>
<dbReference type="Proteomes" id="UP000308054">
    <property type="component" value="Unassembled WGS sequence"/>
</dbReference>
<evidence type="ECO:0000256" key="1">
    <source>
        <dbReference type="SAM" id="Coils"/>
    </source>
</evidence>
<accession>A0A4S2GWU8</accession>
<organism evidence="2 3">
    <name type="scientific">Marinicauda algicola</name>
    <dbReference type="NCBI Taxonomy" id="2029849"/>
    <lineage>
        <taxon>Bacteria</taxon>
        <taxon>Pseudomonadati</taxon>
        <taxon>Pseudomonadota</taxon>
        <taxon>Alphaproteobacteria</taxon>
        <taxon>Maricaulales</taxon>
        <taxon>Maricaulaceae</taxon>
        <taxon>Marinicauda</taxon>
    </lineage>
</organism>
<name>A0A4S2GWU8_9PROT</name>
<keyword evidence="3" id="KW-1185">Reference proteome</keyword>
<dbReference type="OrthoDB" id="38641at2"/>
<feature type="coiled-coil region" evidence="1">
    <location>
        <begin position="162"/>
        <end position="189"/>
    </location>
</feature>
<dbReference type="AlphaFoldDB" id="A0A4S2GWU8"/>
<sequence length="658" mass="70967">MAGELDRMSVVLEAQTAPLRRGIEQVERRLSQFDSRFRRNMRQNERATTAFARGFQRLAVSVGAVAGASALAAFTQQSLAAAESIKDVADRVGFATERLQELRFAADQNGSSARTLDMALQRFSRRVAEAAQGSGELAGDLRRLNIPLRDANGQMRDSYDILRDYADAIQNAESEQERLRLAFKAFDSEGAQLVALMAQGSEGIDHFSARAREAGLVLEDGIVRQGAEANATLRAMRQEFQTGLNRAILENVDGIETLVSAIGNLVRGMLTAIGAAHRLGVEIRDLLNLDTPGLEEQAAGFATAAARMRANPNMTRGELRSLLNDQVGRDEARRFMQSVGLVNADGRTLGSRLPIDGPGATRSREQMIELLEGFGDGARRMKEIVDELEAVEVPDLVPRRGFPLEPITESEFVPMRGEPGSGQTVSGFRDRVGQLYEGGTNEPDESREQAKEQARVKVEAEKDEYVRNRDDFAREFASVATQGWMAAWDGNLADFAARKLRDALSNYLFSLFEQLGRQLFGGGGGVLDLVSLAAGKPGAGGIGKVKGRASGGPFSAGSLMRVGESGPELVATGSAGTVINAAAVRALARRPMGGAAAHISISMGGIQVDARGATQDAVEQMREVLPAAFEENNRRLLARMRSEVPGLVLRARQDGVLK</sequence>
<proteinExistence type="predicted"/>
<protein>
    <recommendedName>
        <fullName evidence="4">Phage tail tape measure protein</fullName>
    </recommendedName>
</protein>
<gene>
    <name evidence="2" type="ORF">E5163_14920</name>
</gene>
<dbReference type="EMBL" id="SRXW01000006">
    <property type="protein sequence ID" value="TGY87358.1"/>
    <property type="molecule type" value="Genomic_DNA"/>
</dbReference>
<evidence type="ECO:0000313" key="2">
    <source>
        <dbReference type="EMBL" id="TGY87358.1"/>
    </source>
</evidence>
<evidence type="ECO:0008006" key="4">
    <source>
        <dbReference type="Google" id="ProtNLM"/>
    </source>
</evidence>
<evidence type="ECO:0000313" key="3">
    <source>
        <dbReference type="Proteomes" id="UP000308054"/>
    </source>
</evidence>
<keyword evidence="1" id="KW-0175">Coiled coil</keyword>